<dbReference type="CDD" id="cd01898">
    <property type="entry name" value="Obg"/>
    <property type="match status" value="1"/>
</dbReference>
<comment type="subunit">
    <text evidence="8">Monomer.</text>
</comment>
<evidence type="ECO:0000256" key="6">
    <source>
        <dbReference type="ARBA" id="ARBA00022842"/>
    </source>
</evidence>
<protein>
    <recommendedName>
        <fullName evidence="8">GTPase Obg</fullName>
        <ecNumber evidence="8">3.6.5.-</ecNumber>
    </recommendedName>
    <alternativeName>
        <fullName evidence="8">GTP-binding protein Obg</fullName>
    </alternativeName>
</protein>
<dbReference type="RefSeq" id="WP_107255441.1">
    <property type="nucleotide sequence ID" value="NZ_JAKJTK010000030.1"/>
</dbReference>
<evidence type="ECO:0000256" key="1">
    <source>
        <dbReference type="ARBA" id="ARBA00007699"/>
    </source>
</evidence>
<dbReference type="InterPro" id="IPR036726">
    <property type="entry name" value="GTP1_OBG_dom_sf"/>
</dbReference>
<feature type="binding site" evidence="8">
    <location>
        <position position="173"/>
    </location>
    <ligand>
        <name>Mg(2+)</name>
        <dbReference type="ChEBI" id="CHEBI:18420"/>
    </ligand>
</feature>
<keyword evidence="4 8" id="KW-0547">Nucleotide-binding</keyword>
<evidence type="ECO:0000256" key="9">
    <source>
        <dbReference type="SAM" id="MobiDB-lite"/>
    </source>
</evidence>
<keyword evidence="6 8" id="KW-0460">Magnesium</keyword>
<keyword evidence="5 8" id="KW-0378">Hydrolase</keyword>
<evidence type="ECO:0000256" key="7">
    <source>
        <dbReference type="ARBA" id="ARBA00023134"/>
    </source>
</evidence>
<dbReference type="NCBIfam" id="NF008956">
    <property type="entry name" value="PRK12299.1"/>
    <property type="match status" value="1"/>
</dbReference>
<evidence type="ECO:0000256" key="3">
    <source>
        <dbReference type="ARBA" id="ARBA00022723"/>
    </source>
</evidence>
<dbReference type="Gene3D" id="3.40.50.300">
    <property type="entry name" value="P-loop containing nucleotide triphosphate hydrolases"/>
    <property type="match status" value="1"/>
</dbReference>
<dbReference type="PROSITE" id="PS51883">
    <property type="entry name" value="OBG"/>
    <property type="match status" value="1"/>
</dbReference>
<dbReference type="Pfam" id="PF01926">
    <property type="entry name" value="MMR_HSR1"/>
    <property type="match status" value="1"/>
</dbReference>
<dbReference type="EC" id="3.6.5.-" evidence="8"/>
<dbReference type="Pfam" id="PF01018">
    <property type="entry name" value="GTP1_OBG"/>
    <property type="match status" value="1"/>
</dbReference>
<name>A0A2T3L387_9GAMM</name>
<dbReference type="AlphaFoldDB" id="A0A2T3L387"/>
<feature type="region of interest" description="Disordered" evidence="9">
    <location>
        <begin position="22"/>
        <end position="42"/>
    </location>
</feature>
<dbReference type="InterPro" id="IPR045086">
    <property type="entry name" value="OBG_GTPase"/>
</dbReference>
<dbReference type="Proteomes" id="UP000241803">
    <property type="component" value="Unassembled WGS sequence"/>
</dbReference>
<feature type="binding site" evidence="8">
    <location>
        <begin position="213"/>
        <end position="216"/>
    </location>
    <ligand>
        <name>GTP</name>
        <dbReference type="ChEBI" id="CHEBI:37565"/>
    </ligand>
</feature>
<dbReference type="InterPro" id="IPR006073">
    <property type="entry name" value="GTP-bd"/>
</dbReference>
<evidence type="ECO:0000256" key="5">
    <source>
        <dbReference type="ARBA" id="ARBA00022801"/>
    </source>
</evidence>
<evidence type="ECO:0000313" key="12">
    <source>
        <dbReference type="EMBL" id="PSV43565.1"/>
    </source>
</evidence>
<feature type="binding site" evidence="8">
    <location>
        <begin position="166"/>
        <end position="173"/>
    </location>
    <ligand>
        <name>GTP</name>
        <dbReference type="ChEBI" id="CHEBI:37565"/>
    </ligand>
</feature>
<comment type="subcellular location">
    <subcellularLocation>
        <location evidence="8">Cytoplasm</location>
    </subcellularLocation>
</comment>
<keyword evidence="7 8" id="KW-0342">GTP-binding</keyword>
<keyword evidence="2 8" id="KW-0963">Cytoplasm</keyword>
<dbReference type="InterPro" id="IPR031167">
    <property type="entry name" value="G_OBG"/>
</dbReference>
<dbReference type="InterPro" id="IPR006074">
    <property type="entry name" value="GTP1-OBG_CS"/>
</dbReference>
<dbReference type="GO" id="GO:0000287">
    <property type="term" value="F:magnesium ion binding"/>
    <property type="evidence" value="ECO:0007669"/>
    <property type="project" value="InterPro"/>
</dbReference>
<dbReference type="Gene3D" id="2.70.210.12">
    <property type="entry name" value="GTP1/OBG domain"/>
    <property type="match status" value="1"/>
</dbReference>
<evidence type="ECO:0000256" key="8">
    <source>
        <dbReference type="HAMAP-Rule" id="MF_01454"/>
    </source>
</evidence>
<proteinExistence type="inferred from homology"/>
<evidence type="ECO:0000259" key="10">
    <source>
        <dbReference type="PROSITE" id="PS51710"/>
    </source>
</evidence>
<dbReference type="InterPro" id="IPR027417">
    <property type="entry name" value="P-loop_NTPase"/>
</dbReference>
<dbReference type="PROSITE" id="PS51710">
    <property type="entry name" value="G_OBG"/>
    <property type="match status" value="1"/>
</dbReference>
<comment type="caution">
    <text evidence="12">The sequence shown here is derived from an EMBL/GenBank/DDBJ whole genome shotgun (WGS) entry which is preliminary data.</text>
</comment>
<gene>
    <name evidence="12" type="primary">obgE</name>
    <name evidence="12" type="synonym">cgtA</name>
    <name evidence="8 12" type="synonym">obg</name>
    <name evidence="12" type="synonym">yhbZ</name>
    <name evidence="12" type="ORF">C9J47_22110</name>
</gene>
<evidence type="ECO:0000259" key="11">
    <source>
        <dbReference type="PROSITE" id="PS51883"/>
    </source>
</evidence>
<feature type="domain" description="Obg" evidence="11">
    <location>
        <begin position="1"/>
        <end position="159"/>
    </location>
</feature>
<dbReference type="GO" id="GO:0005525">
    <property type="term" value="F:GTP binding"/>
    <property type="evidence" value="ECO:0007669"/>
    <property type="project" value="UniProtKB-UniRule"/>
</dbReference>
<keyword evidence="3 8" id="KW-0479">Metal-binding</keyword>
<accession>A0A2T3L387</accession>
<dbReference type="SUPFAM" id="SSF82051">
    <property type="entry name" value="Obg GTP-binding protein N-terminal domain"/>
    <property type="match status" value="1"/>
</dbReference>
<dbReference type="GO" id="GO:0003924">
    <property type="term" value="F:GTPase activity"/>
    <property type="evidence" value="ECO:0007669"/>
    <property type="project" value="UniProtKB-UniRule"/>
</dbReference>
<dbReference type="NCBIfam" id="TIGR02729">
    <property type="entry name" value="Obg_CgtA"/>
    <property type="match status" value="1"/>
</dbReference>
<dbReference type="PRINTS" id="PR00326">
    <property type="entry name" value="GTP1OBG"/>
</dbReference>
<dbReference type="InterPro" id="IPR006169">
    <property type="entry name" value="GTP1_OBG_dom"/>
</dbReference>
<feature type="binding site" evidence="8">
    <location>
        <begin position="283"/>
        <end position="286"/>
    </location>
    <ligand>
        <name>GTP</name>
        <dbReference type="ChEBI" id="CHEBI:37565"/>
    </ligand>
</feature>
<evidence type="ECO:0000313" key="13">
    <source>
        <dbReference type="Proteomes" id="UP000241803"/>
    </source>
</evidence>
<dbReference type="PROSITE" id="PS00905">
    <property type="entry name" value="GTP1_OBG"/>
    <property type="match status" value="1"/>
</dbReference>
<feature type="binding site" evidence="8">
    <location>
        <begin position="314"/>
        <end position="316"/>
    </location>
    <ligand>
        <name>GTP</name>
        <dbReference type="ChEBI" id="CHEBI:37565"/>
    </ligand>
</feature>
<dbReference type="SUPFAM" id="SSF52540">
    <property type="entry name" value="P-loop containing nucleoside triphosphate hydrolases"/>
    <property type="match status" value="1"/>
</dbReference>
<reference evidence="12 13" key="1">
    <citation type="submission" date="2018-03" db="EMBL/GenBank/DDBJ databases">
        <title>Whole genome sequencing of Histamine producing bacteria.</title>
        <authorList>
            <person name="Butler K."/>
        </authorList>
    </citation>
    <scope>NUCLEOTIDE SEQUENCE [LARGE SCALE GENOMIC DNA]</scope>
    <source>
        <strain evidence="12 13">ATCC 19614</strain>
    </source>
</reference>
<dbReference type="GO" id="GO:0043022">
    <property type="term" value="F:ribosome binding"/>
    <property type="evidence" value="ECO:0007669"/>
    <property type="project" value="UniProtKB-ARBA"/>
</dbReference>
<evidence type="ECO:0000256" key="4">
    <source>
        <dbReference type="ARBA" id="ARBA00022741"/>
    </source>
</evidence>
<organism evidence="12 13">
    <name type="scientific">Photobacterium indicum</name>
    <dbReference type="NCBI Taxonomy" id="81447"/>
    <lineage>
        <taxon>Bacteria</taxon>
        <taxon>Pseudomonadati</taxon>
        <taxon>Pseudomonadota</taxon>
        <taxon>Gammaproteobacteria</taxon>
        <taxon>Vibrionales</taxon>
        <taxon>Vibrionaceae</taxon>
        <taxon>Photobacterium</taxon>
    </lineage>
</organism>
<feature type="binding site" evidence="8">
    <location>
        <begin position="191"/>
        <end position="195"/>
    </location>
    <ligand>
        <name>GTP</name>
        <dbReference type="ChEBI" id="CHEBI:37565"/>
    </ligand>
</feature>
<feature type="compositionally biased region" description="Gly residues" evidence="9">
    <location>
        <begin position="33"/>
        <end position="42"/>
    </location>
</feature>
<comment type="cofactor">
    <cofactor evidence="8">
        <name>Mg(2+)</name>
        <dbReference type="ChEBI" id="CHEBI:18420"/>
    </cofactor>
</comment>
<dbReference type="NCBIfam" id="NF008955">
    <property type="entry name" value="PRK12297.1"/>
    <property type="match status" value="1"/>
</dbReference>
<feature type="domain" description="OBG-type G" evidence="10">
    <location>
        <begin position="160"/>
        <end position="333"/>
    </location>
</feature>
<dbReference type="PANTHER" id="PTHR11702:SF31">
    <property type="entry name" value="MITOCHONDRIAL RIBOSOME-ASSOCIATED GTPASE 2"/>
    <property type="match status" value="1"/>
</dbReference>
<evidence type="ECO:0000256" key="2">
    <source>
        <dbReference type="ARBA" id="ARBA00022490"/>
    </source>
</evidence>
<dbReference type="PIRSF" id="PIRSF002401">
    <property type="entry name" value="GTP_bd_Obg/CgtA"/>
    <property type="match status" value="1"/>
</dbReference>
<comment type="similarity">
    <text evidence="1 8">Belongs to the TRAFAC class OBG-HflX-like GTPase superfamily. OBG GTPase family.</text>
</comment>
<sequence length="391" mass="43256">MKFVDEAVIRADAGDGGNGTVSFRTEKYVPRGGPDGGDGGDGGDVYLLADENVNTLIDFRFERFHAAERGENGRGGNCTGHRGEDKILTVPVGTRAIDEETGEVIADLTDHGVKVMVAKGGFHGLGNTRFKSSVNRAPRQKSMGSKGEIRHLRLELLLLADVGMLGLPNAGKSTFIRSVSAAKPKVADYPFTTLIPSLGVVRVDAERSFVVADIPGLIEGAADGAGLGIRFLKHLERCRVLLHMIDLLPADGSDPIENAFTIINELDKYSDKLANKPRWIIFNKVDLLSEEDTQAKISEVLEALAWEGDYYCISALTRDGTKELTYDLMTTIESLPQNKFDEVEEKVEKVEFKWDDYHAEQIKKAEEDDDDDDDWDNWNEDDYDVEIIYKP</sequence>
<comment type="function">
    <text evidence="8">An essential GTPase which binds GTP, GDP and possibly (p)ppGpp with moderate affinity, with high nucleotide exchange rates and a fairly low GTP hydrolysis rate. Plays a role in control of the cell cycle, stress response, ribosome biogenesis and in those bacteria that undergo differentiation, in morphogenesis control.</text>
</comment>
<dbReference type="InterPro" id="IPR014100">
    <property type="entry name" value="GTP-bd_Obg/CgtA"/>
</dbReference>
<keyword evidence="13" id="KW-1185">Reference proteome</keyword>
<feature type="binding site" evidence="8">
    <location>
        <position position="193"/>
    </location>
    <ligand>
        <name>Mg(2+)</name>
        <dbReference type="ChEBI" id="CHEBI:18420"/>
    </ligand>
</feature>
<dbReference type="PANTHER" id="PTHR11702">
    <property type="entry name" value="DEVELOPMENTALLY REGULATED GTP-BINDING PROTEIN-RELATED"/>
    <property type="match status" value="1"/>
</dbReference>
<dbReference type="FunFam" id="2.70.210.12:FF:000001">
    <property type="entry name" value="GTPase Obg"/>
    <property type="match status" value="1"/>
</dbReference>
<dbReference type="GO" id="GO:0042254">
    <property type="term" value="P:ribosome biogenesis"/>
    <property type="evidence" value="ECO:0007669"/>
    <property type="project" value="UniProtKB-UniRule"/>
</dbReference>
<dbReference type="HAMAP" id="MF_01454">
    <property type="entry name" value="GTPase_Obg"/>
    <property type="match status" value="1"/>
</dbReference>
<dbReference type="EMBL" id="PYOC01000012">
    <property type="protein sequence ID" value="PSV43565.1"/>
    <property type="molecule type" value="Genomic_DNA"/>
</dbReference>
<dbReference type="GO" id="GO:0005737">
    <property type="term" value="C:cytoplasm"/>
    <property type="evidence" value="ECO:0007669"/>
    <property type="project" value="UniProtKB-SubCell"/>
</dbReference>